<proteinExistence type="predicted"/>
<name>A0ABV7HN38_9GAMM</name>
<comment type="caution">
    <text evidence="1">The sequence shown here is derived from an EMBL/GenBank/DDBJ whole genome shotgun (WGS) entry which is preliminary data.</text>
</comment>
<evidence type="ECO:0000313" key="1">
    <source>
        <dbReference type="EMBL" id="MFC3154149.1"/>
    </source>
</evidence>
<keyword evidence="2" id="KW-1185">Reference proteome</keyword>
<gene>
    <name evidence="1" type="ORF">ACFOEB_02970</name>
</gene>
<protein>
    <submittedName>
        <fullName evidence="1">DUF4824 family protein</fullName>
    </submittedName>
</protein>
<dbReference type="EMBL" id="JBHRTL010000004">
    <property type="protein sequence ID" value="MFC3154149.1"/>
    <property type="molecule type" value="Genomic_DNA"/>
</dbReference>
<evidence type="ECO:0000313" key="2">
    <source>
        <dbReference type="Proteomes" id="UP001595548"/>
    </source>
</evidence>
<organism evidence="1 2">
    <name type="scientific">Gilvimarinus japonicus</name>
    <dbReference type="NCBI Taxonomy" id="1796469"/>
    <lineage>
        <taxon>Bacteria</taxon>
        <taxon>Pseudomonadati</taxon>
        <taxon>Pseudomonadota</taxon>
        <taxon>Gammaproteobacteria</taxon>
        <taxon>Cellvibrionales</taxon>
        <taxon>Cellvibrionaceae</taxon>
        <taxon>Gilvimarinus</taxon>
    </lineage>
</organism>
<dbReference type="Proteomes" id="UP001595548">
    <property type="component" value="Unassembled WGS sequence"/>
</dbReference>
<sequence length="274" mass="31128">MKRLVIIAGTLVVLVNAFVLLGVVYNRFWLQPTTLVLQEQELRLPNRASRAESVVELSLRWQGNLVDSNNYHYHSYSHEVKLPLASYTRTGFSPATCKDDKPVFISGEEKAGWVLLELNGPAYQTLKQQYKANVVKHEKMVDENISEENVKRLGVAEKNYQWVVHSGSRLIAVDASFDKALLQQSAKNFESPTLILPVSIRPTRSCRKATVQVRPRNITKLYVPASERAVTDGLRAVRQYNDKVQKPRFWAEVKVGGNGNRWITKMGRCTDQCN</sequence>
<reference evidence="2" key="1">
    <citation type="journal article" date="2019" name="Int. J. Syst. Evol. Microbiol.">
        <title>The Global Catalogue of Microorganisms (GCM) 10K type strain sequencing project: providing services to taxonomists for standard genome sequencing and annotation.</title>
        <authorList>
            <consortium name="The Broad Institute Genomics Platform"/>
            <consortium name="The Broad Institute Genome Sequencing Center for Infectious Disease"/>
            <person name="Wu L."/>
            <person name="Ma J."/>
        </authorList>
    </citation>
    <scope>NUCLEOTIDE SEQUENCE [LARGE SCALE GENOMIC DNA]</scope>
    <source>
        <strain evidence="2">KCTC 52141</strain>
    </source>
</reference>
<dbReference type="RefSeq" id="WP_382414268.1">
    <property type="nucleotide sequence ID" value="NZ_AP031500.1"/>
</dbReference>
<dbReference type="Pfam" id="PF16106">
    <property type="entry name" value="DUF4824"/>
    <property type="match status" value="1"/>
</dbReference>
<accession>A0ABV7HN38</accession>
<dbReference type="InterPro" id="IPR032249">
    <property type="entry name" value="DUF4824"/>
</dbReference>